<evidence type="ECO:0000313" key="7">
    <source>
        <dbReference type="EMBL" id="ADV42431.1"/>
    </source>
</evidence>
<proteinExistence type="inferred from homology"/>
<dbReference type="STRING" id="693979.Bache_0404"/>
<reference key="1">
    <citation type="submission" date="2010-11" db="EMBL/GenBank/DDBJ databases">
        <title>The complete genome of Bacteroides helcogenes P 36-108.</title>
        <authorList>
            <consortium name="US DOE Joint Genome Institute (JGI-PGF)"/>
            <person name="Lucas S."/>
            <person name="Copeland A."/>
            <person name="Lapidus A."/>
            <person name="Bruce D."/>
            <person name="Goodwin L."/>
            <person name="Pitluck S."/>
            <person name="Kyrpides N."/>
            <person name="Mavromatis K."/>
            <person name="Ivanova N."/>
            <person name="Zeytun A."/>
            <person name="Brettin T."/>
            <person name="Detter J.C."/>
            <person name="Tapia R."/>
            <person name="Han C."/>
            <person name="Land M."/>
            <person name="Hauser L."/>
            <person name="Markowitz V."/>
            <person name="Cheng J.-F."/>
            <person name="Hugenholtz P."/>
            <person name="Woyke T."/>
            <person name="Wu D."/>
            <person name="Gronow S."/>
            <person name="Wellnitz S."/>
            <person name="Brambilla E."/>
            <person name="Klenk H.-P."/>
            <person name="Eisen J.A."/>
        </authorList>
    </citation>
    <scope>NUCLEOTIDE SEQUENCE</scope>
    <source>
        <strain>P 36-108</strain>
    </source>
</reference>
<comment type="catalytic activity">
    <reaction evidence="1 3 4">
        <text>[protein]-peptidylproline (omega=180) = [protein]-peptidylproline (omega=0)</text>
        <dbReference type="Rhea" id="RHEA:16237"/>
        <dbReference type="Rhea" id="RHEA-COMP:10747"/>
        <dbReference type="Rhea" id="RHEA-COMP:10748"/>
        <dbReference type="ChEBI" id="CHEBI:83833"/>
        <dbReference type="ChEBI" id="CHEBI:83834"/>
        <dbReference type="EC" id="5.2.1.8"/>
    </reaction>
</comment>
<dbReference type="OrthoDB" id="9814548at2"/>
<protein>
    <recommendedName>
        <fullName evidence="4">Peptidyl-prolyl cis-trans isomerase</fullName>
        <ecNumber evidence="4">5.2.1.8</ecNumber>
    </recommendedName>
</protein>
<name>E6SUZ5_BACT6</name>
<feature type="signal peptide" evidence="5">
    <location>
        <begin position="1"/>
        <end position="21"/>
    </location>
</feature>
<dbReference type="PROSITE" id="PS51257">
    <property type="entry name" value="PROKAR_LIPOPROTEIN"/>
    <property type="match status" value="1"/>
</dbReference>
<accession>E6SUZ5</accession>
<dbReference type="Gene3D" id="3.10.50.40">
    <property type="match status" value="1"/>
</dbReference>
<sequence>MKRPSLLFLPLLLLAAGMLVSCDEVTEATKYDNWQERNEAFIDSIKAKTGDSYVATPDAADAMELDKLYAIQIPTGGTTAGSQYVYCRKLVKNAQGERPLYTGYHSTVKAHYYGTLINGDRFDGTFEGYGAPDARIPLDALKEPTSFESPATFAVSGVIAGWTWPLQYMRRGERWMLYIPWQSGYGASGNSSILGYSALTFDLMLTGVE</sequence>
<feature type="domain" description="PPIase FKBP-type" evidence="6">
    <location>
        <begin position="105"/>
        <end position="209"/>
    </location>
</feature>
<evidence type="ECO:0000256" key="4">
    <source>
        <dbReference type="RuleBase" id="RU003915"/>
    </source>
</evidence>
<evidence type="ECO:0000259" key="6">
    <source>
        <dbReference type="PROSITE" id="PS50059"/>
    </source>
</evidence>
<dbReference type="PROSITE" id="PS50059">
    <property type="entry name" value="FKBP_PPIASE"/>
    <property type="match status" value="1"/>
</dbReference>
<keyword evidence="3 4" id="KW-0413">Isomerase</keyword>
<dbReference type="InterPro" id="IPR046357">
    <property type="entry name" value="PPIase_dom_sf"/>
</dbReference>
<keyword evidence="2 3" id="KW-0697">Rotamase</keyword>
<keyword evidence="8" id="KW-1185">Reference proteome</keyword>
<dbReference type="SUPFAM" id="SSF54534">
    <property type="entry name" value="FKBP-like"/>
    <property type="match status" value="1"/>
</dbReference>
<comment type="similarity">
    <text evidence="4">Belongs to the FKBP-type PPIase family.</text>
</comment>
<dbReference type="EC" id="5.2.1.8" evidence="4"/>
<dbReference type="eggNOG" id="COG0545">
    <property type="taxonomic scope" value="Bacteria"/>
</dbReference>
<dbReference type="KEGG" id="bhl:Bache_0404"/>
<evidence type="ECO:0000256" key="2">
    <source>
        <dbReference type="ARBA" id="ARBA00023110"/>
    </source>
</evidence>
<evidence type="ECO:0000256" key="3">
    <source>
        <dbReference type="PROSITE-ProRule" id="PRU00277"/>
    </source>
</evidence>
<dbReference type="GO" id="GO:0003755">
    <property type="term" value="F:peptidyl-prolyl cis-trans isomerase activity"/>
    <property type="evidence" value="ECO:0007669"/>
    <property type="project" value="UniProtKB-UniRule"/>
</dbReference>
<gene>
    <name evidence="7" type="ordered locus">Bache_0404</name>
</gene>
<evidence type="ECO:0000256" key="5">
    <source>
        <dbReference type="SAM" id="SignalP"/>
    </source>
</evidence>
<dbReference type="HOGENOM" id="CLU_013615_7_1_10"/>
<dbReference type="Pfam" id="PF00254">
    <property type="entry name" value="FKBP_C"/>
    <property type="match status" value="1"/>
</dbReference>
<reference evidence="7 8" key="2">
    <citation type="journal article" date="2011" name="Stand. Genomic Sci.">
        <title>Complete genome sequence of Bacteroides helcogenes type strain (P 36-108).</title>
        <authorList>
            <person name="Pati A."/>
            <person name="Gronow S."/>
            <person name="Zeytun A."/>
            <person name="Lapidus A."/>
            <person name="Nolan M."/>
            <person name="Hammon N."/>
            <person name="Deshpande S."/>
            <person name="Cheng J.F."/>
            <person name="Tapia R."/>
            <person name="Han C."/>
            <person name="Goodwin L."/>
            <person name="Pitluck S."/>
            <person name="Liolios K."/>
            <person name="Pagani I."/>
            <person name="Ivanova N."/>
            <person name="Mavromatis K."/>
            <person name="Chen A."/>
            <person name="Palaniappan K."/>
            <person name="Land M."/>
            <person name="Hauser L."/>
            <person name="Chang Y.J."/>
            <person name="Jeffries C.D."/>
            <person name="Detter J.C."/>
            <person name="Brambilla E."/>
            <person name="Rohde M."/>
            <person name="Goker M."/>
            <person name="Woyke T."/>
            <person name="Bristow J."/>
            <person name="Eisen J.A."/>
            <person name="Markowitz V."/>
            <person name="Hugenholtz P."/>
            <person name="Kyrpides N.C."/>
            <person name="Klenk H.P."/>
            <person name="Lucas S."/>
        </authorList>
    </citation>
    <scope>NUCLEOTIDE SEQUENCE [LARGE SCALE GENOMIC DNA]</scope>
    <source>
        <strain evidence="8">ATCC 35417 / DSM 20613 / JCM 6297 / CCUG 15421 / P 36-108</strain>
    </source>
</reference>
<dbReference type="InterPro" id="IPR001179">
    <property type="entry name" value="PPIase_FKBP_dom"/>
</dbReference>
<dbReference type="EMBL" id="CP002352">
    <property type="protein sequence ID" value="ADV42431.1"/>
    <property type="molecule type" value="Genomic_DNA"/>
</dbReference>
<dbReference type="AlphaFoldDB" id="E6SUZ5"/>
<organism evidence="7 8">
    <name type="scientific">Bacteroides helcogenes (strain ATCC 35417 / DSM 20613 / JCM 6297 / CCUG 15421 / P 36-108)</name>
    <dbReference type="NCBI Taxonomy" id="693979"/>
    <lineage>
        <taxon>Bacteria</taxon>
        <taxon>Pseudomonadati</taxon>
        <taxon>Bacteroidota</taxon>
        <taxon>Bacteroidia</taxon>
        <taxon>Bacteroidales</taxon>
        <taxon>Bacteroidaceae</taxon>
        <taxon>Bacteroides</taxon>
    </lineage>
</organism>
<feature type="chain" id="PRO_5003211121" description="Peptidyl-prolyl cis-trans isomerase" evidence="5">
    <location>
        <begin position="22"/>
        <end position="209"/>
    </location>
</feature>
<dbReference type="Proteomes" id="UP000008630">
    <property type="component" value="Chromosome"/>
</dbReference>
<dbReference type="RefSeq" id="WP_013546048.1">
    <property type="nucleotide sequence ID" value="NC_014933.1"/>
</dbReference>
<dbReference type="PATRIC" id="fig|693979.3.peg.434"/>
<evidence type="ECO:0000313" key="8">
    <source>
        <dbReference type="Proteomes" id="UP000008630"/>
    </source>
</evidence>
<keyword evidence="5" id="KW-0732">Signal</keyword>
<evidence type="ECO:0000256" key="1">
    <source>
        <dbReference type="ARBA" id="ARBA00000971"/>
    </source>
</evidence>